<dbReference type="OrthoDB" id="557974at2"/>
<sequence>MSGTSYPSAPDLTQDDYIVLGLATCFVKEDGEVHQVEVIEPIPSAALEALVKGIPTSYKFACGTTLGSIISGSNFQIPREFPETAQLSDEFEQRVFSAARTYKRRESAKSLIPEGTCYQDFQYSIDRKRVLNAARVVTKDDNVKQHPNTHKIL</sequence>
<comment type="caution">
    <text evidence="1">The sequence shown here is derived from an EMBL/GenBank/DDBJ whole genome shotgun (WGS) entry which is preliminary data.</text>
</comment>
<dbReference type="RefSeq" id="WP_127085418.1">
    <property type="nucleotide sequence ID" value="NZ_RSCL01000023.1"/>
</dbReference>
<reference evidence="1" key="2">
    <citation type="journal article" date="2019" name="Genome Biol. Evol.">
        <title>Day and night: Metabolic profiles and evolutionary relationships of six axenic non-marine cyanobacteria.</title>
        <authorList>
            <person name="Will S.E."/>
            <person name="Henke P."/>
            <person name="Boedeker C."/>
            <person name="Huang S."/>
            <person name="Brinkmann H."/>
            <person name="Rohde M."/>
            <person name="Jarek M."/>
            <person name="Friedl T."/>
            <person name="Seufert S."/>
            <person name="Schumacher M."/>
            <person name="Overmann J."/>
            <person name="Neumann-Schaal M."/>
            <person name="Petersen J."/>
        </authorList>
    </citation>
    <scope>NUCLEOTIDE SEQUENCE [LARGE SCALE GENOMIC DNA]</scope>
    <source>
        <strain evidence="1">PCC 7102</strain>
    </source>
</reference>
<dbReference type="Proteomes" id="UP000271624">
    <property type="component" value="Unassembled WGS sequence"/>
</dbReference>
<accession>A0A3S1AHF1</accession>
<dbReference type="EMBL" id="RSCL01000023">
    <property type="protein sequence ID" value="RUT00537.1"/>
    <property type="molecule type" value="Genomic_DNA"/>
</dbReference>
<protein>
    <submittedName>
        <fullName evidence="1">Uncharacterized protein</fullName>
    </submittedName>
</protein>
<evidence type="ECO:0000313" key="2">
    <source>
        <dbReference type="Proteomes" id="UP000271624"/>
    </source>
</evidence>
<dbReference type="AlphaFoldDB" id="A0A3S1AHF1"/>
<proteinExistence type="predicted"/>
<gene>
    <name evidence="1" type="ORF">DSM106972_073080</name>
</gene>
<name>A0A3S1AHF1_9CYAN</name>
<organism evidence="1 2">
    <name type="scientific">Dulcicalothrix desertica PCC 7102</name>
    <dbReference type="NCBI Taxonomy" id="232991"/>
    <lineage>
        <taxon>Bacteria</taxon>
        <taxon>Bacillati</taxon>
        <taxon>Cyanobacteriota</taxon>
        <taxon>Cyanophyceae</taxon>
        <taxon>Nostocales</taxon>
        <taxon>Calotrichaceae</taxon>
        <taxon>Dulcicalothrix</taxon>
    </lineage>
</organism>
<evidence type="ECO:0000313" key="1">
    <source>
        <dbReference type="EMBL" id="RUT00537.1"/>
    </source>
</evidence>
<reference evidence="1" key="1">
    <citation type="submission" date="2018-12" db="EMBL/GenBank/DDBJ databases">
        <authorList>
            <person name="Will S."/>
            <person name="Neumann-Schaal M."/>
            <person name="Henke P."/>
        </authorList>
    </citation>
    <scope>NUCLEOTIDE SEQUENCE</scope>
    <source>
        <strain evidence="1">PCC 7102</strain>
    </source>
</reference>
<keyword evidence="2" id="KW-1185">Reference proteome</keyword>